<dbReference type="InterPro" id="IPR036291">
    <property type="entry name" value="NAD(P)-bd_dom_sf"/>
</dbReference>
<organism evidence="3">
    <name type="scientific">Emiliania huxleyi</name>
    <name type="common">Coccolithophore</name>
    <name type="synonym">Pontosphaera huxleyi</name>
    <dbReference type="NCBI Taxonomy" id="2903"/>
    <lineage>
        <taxon>Eukaryota</taxon>
        <taxon>Haptista</taxon>
        <taxon>Haptophyta</taxon>
        <taxon>Prymnesiophyceae</taxon>
        <taxon>Isochrysidales</taxon>
        <taxon>Noelaerhabdaceae</taxon>
        <taxon>Emiliania</taxon>
    </lineage>
</organism>
<feature type="region of interest" description="Disordered" evidence="1">
    <location>
        <begin position="273"/>
        <end position="324"/>
    </location>
</feature>
<evidence type="ECO:0000259" key="2">
    <source>
        <dbReference type="Pfam" id="PF13460"/>
    </source>
</evidence>
<accession>A0A6T0D5E3</accession>
<dbReference type="SUPFAM" id="SSF51735">
    <property type="entry name" value="NAD(P)-binding Rossmann-fold domains"/>
    <property type="match status" value="1"/>
</dbReference>
<dbReference type="InterPro" id="IPR016040">
    <property type="entry name" value="NAD(P)-bd_dom"/>
</dbReference>
<feature type="domain" description="NAD(P)-binding" evidence="2">
    <location>
        <begin position="17"/>
        <end position="215"/>
    </location>
</feature>
<sequence length="338" mass="34780">MLALLCSSAAYNVAVTGATGRTGRLVVDSLLKSGHSVTALVRDGDKAASVLPAAVACRELDLATAGAEEMRTACAGADKLIWCATGFTDAGELIDVRGMKELVPGAIAATGETPAVVMLSSAGVTRPAWDDAKKARLIGCSDIPIIRLNPGGILGKKCEAEQALRESGVPYCVVRPTGLKFEGWPQGRPFLSQGDVAVGRCNAVDLAETLVGVLGEAAAAGKTFELFTLAGYPPPSSLSPALERLSADAAGPLPEAAVDAAYDLLQQCLPGEEQDATKLEMGRTYEQVDSGEVRRESGAPPTERELSVAGGALEGMGARGSGGKRGLLKRLFRIGASS</sequence>
<evidence type="ECO:0000256" key="1">
    <source>
        <dbReference type="SAM" id="MobiDB-lite"/>
    </source>
</evidence>
<dbReference type="PANTHER" id="PTHR15020">
    <property type="entry name" value="FLAVIN REDUCTASE-RELATED"/>
    <property type="match status" value="1"/>
</dbReference>
<dbReference type="PANTHER" id="PTHR15020:SF11">
    <property type="entry name" value="OS06G0360300 PROTEIN"/>
    <property type="match status" value="1"/>
</dbReference>
<protein>
    <recommendedName>
        <fullName evidence="2">NAD(P)-binding domain-containing protein</fullName>
    </recommendedName>
</protein>
<dbReference type="Pfam" id="PF13460">
    <property type="entry name" value="NAD_binding_10"/>
    <property type="match status" value="1"/>
</dbReference>
<feature type="compositionally biased region" description="Gly residues" evidence="1">
    <location>
        <begin position="312"/>
        <end position="324"/>
    </location>
</feature>
<proteinExistence type="predicted"/>
<evidence type="ECO:0000313" key="3">
    <source>
        <dbReference type="EMBL" id="CAE0591328.1"/>
    </source>
</evidence>
<dbReference type="EMBL" id="HBIR01054626">
    <property type="protein sequence ID" value="CAE0591328.1"/>
    <property type="molecule type" value="Transcribed_RNA"/>
</dbReference>
<reference evidence="3" key="1">
    <citation type="submission" date="2021-01" db="EMBL/GenBank/DDBJ databases">
        <authorList>
            <person name="Corre E."/>
            <person name="Pelletier E."/>
            <person name="Niang G."/>
            <person name="Scheremetjew M."/>
            <person name="Finn R."/>
            <person name="Kale V."/>
            <person name="Holt S."/>
            <person name="Cochrane G."/>
            <person name="Meng A."/>
            <person name="Brown T."/>
            <person name="Cohen L."/>
        </authorList>
    </citation>
    <scope>NUCLEOTIDE SEQUENCE</scope>
    <source>
        <strain evidence="3">379</strain>
    </source>
</reference>
<name>A0A6T0D5E3_EMIHU</name>
<gene>
    <name evidence="3" type="ORF">EHUX00137_LOCUS42557</name>
</gene>
<dbReference type="Gene3D" id="3.40.50.720">
    <property type="entry name" value="NAD(P)-binding Rossmann-like Domain"/>
    <property type="match status" value="1"/>
</dbReference>
<dbReference type="AlphaFoldDB" id="A0A6T0D5E3"/>
<feature type="compositionally biased region" description="Basic and acidic residues" evidence="1">
    <location>
        <begin position="291"/>
        <end position="306"/>
    </location>
</feature>